<dbReference type="GO" id="GO:0006508">
    <property type="term" value="P:proteolysis"/>
    <property type="evidence" value="ECO:0007669"/>
    <property type="project" value="InterPro"/>
</dbReference>
<protein>
    <submittedName>
        <fullName evidence="3">CLUMA_CG016422, isoform A</fullName>
    </submittedName>
</protein>
<evidence type="ECO:0000256" key="1">
    <source>
        <dbReference type="ARBA" id="ARBA00024195"/>
    </source>
</evidence>
<reference evidence="3 4" key="1">
    <citation type="submission" date="2015-04" db="EMBL/GenBank/DDBJ databases">
        <authorList>
            <person name="Syromyatnikov M.Y."/>
            <person name="Popov V.N."/>
        </authorList>
    </citation>
    <scope>NUCLEOTIDE SEQUENCE [LARGE SCALE GENOMIC DNA]</scope>
</reference>
<dbReference type="InterPro" id="IPR009003">
    <property type="entry name" value="Peptidase_S1_PA"/>
</dbReference>
<accession>A0A1J1IUM7</accession>
<dbReference type="InterPro" id="IPR001254">
    <property type="entry name" value="Trypsin_dom"/>
</dbReference>
<dbReference type="GO" id="GO:0004252">
    <property type="term" value="F:serine-type endopeptidase activity"/>
    <property type="evidence" value="ECO:0007669"/>
    <property type="project" value="InterPro"/>
</dbReference>
<feature type="domain" description="Peptidase S1" evidence="2">
    <location>
        <begin position="11"/>
        <end position="214"/>
    </location>
</feature>
<evidence type="ECO:0000313" key="4">
    <source>
        <dbReference type="Proteomes" id="UP000183832"/>
    </source>
</evidence>
<dbReference type="EMBL" id="CVRI01000059">
    <property type="protein sequence ID" value="CRL03808.1"/>
    <property type="molecule type" value="Genomic_DNA"/>
</dbReference>
<keyword evidence="4" id="KW-1185">Reference proteome</keyword>
<dbReference type="Gene3D" id="2.40.10.10">
    <property type="entry name" value="Trypsin-like serine proteases"/>
    <property type="match status" value="1"/>
</dbReference>
<name>A0A1J1IUM7_9DIPT</name>
<dbReference type="Pfam" id="PF00089">
    <property type="entry name" value="Trypsin"/>
    <property type="match status" value="1"/>
</dbReference>
<dbReference type="OrthoDB" id="422086at2759"/>
<dbReference type="SUPFAM" id="SSF50494">
    <property type="entry name" value="Trypsin-like serine proteases"/>
    <property type="match status" value="1"/>
</dbReference>
<organism evidence="3 4">
    <name type="scientific">Clunio marinus</name>
    <dbReference type="NCBI Taxonomy" id="568069"/>
    <lineage>
        <taxon>Eukaryota</taxon>
        <taxon>Metazoa</taxon>
        <taxon>Ecdysozoa</taxon>
        <taxon>Arthropoda</taxon>
        <taxon>Hexapoda</taxon>
        <taxon>Insecta</taxon>
        <taxon>Pterygota</taxon>
        <taxon>Neoptera</taxon>
        <taxon>Endopterygota</taxon>
        <taxon>Diptera</taxon>
        <taxon>Nematocera</taxon>
        <taxon>Chironomoidea</taxon>
        <taxon>Chironomidae</taxon>
        <taxon>Clunio</taxon>
    </lineage>
</organism>
<proteinExistence type="inferred from homology"/>
<dbReference type="PROSITE" id="PS50240">
    <property type="entry name" value="TRYPSIN_DOM"/>
    <property type="match status" value="1"/>
</dbReference>
<gene>
    <name evidence="3" type="ORF">CLUMA_CG016422</name>
</gene>
<dbReference type="STRING" id="568069.A0A1J1IUM7"/>
<dbReference type="AlphaFoldDB" id="A0A1J1IUM7"/>
<comment type="similarity">
    <text evidence="1">Belongs to the peptidase S1 family. CLIP subfamily.</text>
</comment>
<dbReference type="Proteomes" id="UP000183832">
    <property type="component" value="Unassembled WGS sequence"/>
</dbReference>
<evidence type="ECO:0000313" key="3">
    <source>
        <dbReference type="EMBL" id="CRL03808.1"/>
    </source>
</evidence>
<dbReference type="InterPro" id="IPR043504">
    <property type="entry name" value="Peptidase_S1_PA_chymotrypsin"/>
</dbReference>
<sequence length="239" mass="25814">MEFKSVVLILSIHGVVINRDPPTTTTVFRCVGASLSDRHILTAASCLNDIPDTHVPAIQVIPATGNPTIHPVARSLRHPDFLETLGLRNNLVILELENDRRLDTNVFRGQNIGDLHTGISCNLHGFNSSMVANPGNIAVTTIGPPACIHDNDQLFCSTAPSQEICLQIFGGFPLICGEGGTINAITITNCAGPLHEIQYHNVGQFRSWIEGVVSGAESLKKLSIAVLFSTFLISLRNFL</sequence>
<evidence type="ECO:0000259" key="2">
    <source>
        <dbReference type="PROSITE" id="PS50240"/>
    </source>
</evidence>